<dbReference type="PANTHER" id="PTHR43747:SF4">
    <property type="entry name" value="FLAVIN-DEPENDENT TRYPTOPHAN HALOGENASE"/>
    <property type="match status" value="1"/>
</dbReference>
<evidence type="ECO:0000313" key="4">
    <source>
        <dbReference type="Proteomes" id="UP000318050"/>
    </source>
</evidence>
<organism evidence="3 4">
    <name type="scientific">Nitrospirillum amazonense</name>
    <dbReference type="NCBI Taxonomy" id="28077"/>
    <lineage>
        <taxon>Bacteria</taxon>
        <taxon>Pseudomonadati</taxon>
        <taxon>Pseudomonadota</taxon>
        <taxon>Alphaproteobacteria</taxon>
        <taxon>Rhodospirillales</taxon>
        <taxon>Azospirillaceae</taxon>
        <taxon>Nitrospirillum</taxon>
    </lineage>
</organism>
<name>A0A560IKL6_9PROT</name>
<feature type="binding site" evidence="2">
    <location>
        <position position="352"/>
    </location>
    <ligand>
        <name>FAD</name>
        <dbReference type="ChEBI" id="CHEBI:57692"/>
    </ligand>
</feature>
<dbReference type="AlphaFoldDB" id="A0A560IKL6"/>
<feature type="binding site" evidence="2">
    <location>
        <position position="191"/>
    </location>
    <ligand>
        <name>FAD</name>
        <dbReference type="ChEBI" id="CHEBI:57692"/>
    </ligand>
</feature>
<reference evidence="3 4" key="1">
    <citation type="submission" date="2019-06" db="EMBL/GenBank/DDBJ databases">
        <title>Genomic Encyclopedia of Type Strains, Phase IV (KMG-V): Genome sequencing to study the core and pangenomes of soil and plant-associated prokaryotes.</title>
        <authorList>
            <person name="Whitman W."/>
        </authorList>
    </citation>
    <scope>NUCLEOTIDE SEQUENCE [LARGE SCALE GENOMIC DNA]</scope>
    <source>
        <strain evidence="3 4">BR 11140</strain>
    </source>
</reference>
<dbReference type="EMBL" id="VITT01000008">
    <property type="protein sequence ID" value="TWB59487.1"/>
    <property type="molecule type" value="Genomic_DNA"/>
</dbReference>
<dbReference type="Pfam" id="PF04820">
    <property type="entry name" value="Trp_halogenase"/>
    <property type="match status" value="1"/>
</dbReference>
<dbReference type="Proteomes" id="UP000318050">
    <property type="component" value="Unassembled WGS sequence"/>
</dbReference>
<gene>
    <name evidence="3" type="ORF">FBZ92_108133</name>
</gene>
<dbReference type="PIRSF" id="PIRSF011396">
    <property type="entry name" value="Trp_halogenase"/>
    <property type="match status" value="1"/>
</dbReference>
<dbReference type="GO" id="GO:0004497">
    <property type="term" value="F:monooxygenase activity"/>
    <property type="evidence" value="ECO:0007669"/>
    <property type="project" value="InterPro"/>
</dbReference>
<dbReference type="GO" id="GO:0000166">
    <property type="term" value="F:nucleotide binding"/>
    <property type="evidence" value="ECO:0007669"/>
    <property type="project" value="UniProtKB-KW"/>
</dbReference>
<keyword evidence="2" id="KW-0285">Flavoprotein</keyword>
<dbReference type="OrthoDB" id="7310065at2"/>
<dbReference type="InterPro" id="IPR033856">
    <property type="entry name" value="Trp_halogen"/>
</dbReference>
<evidence type="ECO:0000313" key="3">
    <source>
        <dbReference type="EMBL" id="TWB59487.1"/>
    </source>
</evidence>
<feature type="binding site" evidence="2">
    <location>
        <position position="348"/>
    </location>
    <ligand>
        <name>L-tryptophan</name>
        <dbReference type="ChEBI" id="CHEBI:57912"/>
    </ligand>
</feature>
<dbReference type="InterPro" id="IPR036188">
    <property type="entry name" value="FAD/NAD-bd_sf"/>
</dbReference>
<comment type="caution">
    <text evidence="3">The sequence shown here is derived from an EMBL/GenBank/DDBJ whole genome shotgun (WGS) entry which is preliminary data.</text>
</comment>
<sequence length="505" mass="56557">MSDRRIRKVVILGGGTAGWMTAAALAKVNTPPQFEVTLIESDEIGIIGVGEATIPTIHWFNRLVDLDEAQFLRETRATFKLGIEFVGWNGARNGEVSRYFHPFGRYGGPADTQMFFHRWIRATLGGFPHGHQDYSLATLAAMANKFGPPAPDPNSLFSTLGYAYHFDAGLYAAHLRRRSEARGVKRIEGKVERIEQDPETGFVTRLTTHRGQVVEGDLFIDCSGLRALLIEGVMNSGFEDWSHWLPCDRALAVPCERVADPVPYTRATAHAFGWQWRIPLQHRTGNGIVYSSRFASDDEAASTLMTNLDGKALADPRLIRFQTGRRRQPWVKNVVAIGLSSGFLEPLESTSIHLIQSGIAKLLSLFPTRDCPEETAGQFNQVYGADVESVRDFLVLHYSRTQGRNEPLWRHCQAMAVPEGLSLKERHFTRTGRIVLSTDELFREASWFAVLMGQGLWATDYNPLLDTMPADENLAYLLRLREQMAKAAATLPSHEEYLRRVMGPA</sequence>
<dbReference type="InterPro" id="IPR050816">
    <property type="entry name" value="Flavin-dep_Halogenase_NPB"/>
</dbReference>
<feature type="active site" evidence="1">
    <location>
        <position position="80"/>
    </location>
</feature>
<proteinExistence type="predicted"/>
<dbReference type="SUPFAM" id="SSF51905">
    <property type="entry name" value="FAD/NAD(P)-binding domain"/>
    <property type="match status" value="1"/>
</dbReference>
<accession>A0A560IKL6</accession>
<evidence type="ECO:0000256" key="2">
    <source>
        <dbReference type="PIRSR" id="PIRSR011396-2"/>
    </source>
</evidence>
<keyword evidence="2" id="KW-0547">Nucleotide-binding</keyword>
<keyword evidence="2" id="KW-0274">FAD</keyword>
<evidence type="ECO:0000256" key="1">
    <source>
        <dbReference type="PIRSR" id="PIRSR011396-1"/>
    </source>
</evidence>
<feature type="binding site" evidence="2">
    <location>
        <position position="80"/>
    </location>
    <ligand>
        <name>7-chloro-L-tryptophan</name>
        <dbReference type="ChEBI" id="CHEBI:58713"/>
    </ligand>
</feature>
<feature type="binding site" evidence="2">
    <location>
        <begin position="14"/>
        <end position="17"/>
    </location>
    <ligand>
        <name>FAD</name>
        <dbReference type="ChEBI" id="CHEBI:57692"/>
    </ligand>
</feature>
<dbReference type="InterPro" id="IPR006905">
    <property type="entry name" value="Flavin_halogenase"/>
</dbReference>
<dbReference type="Gene3D" id="3.50.50.60">
    <property type="entry name" value="FAD/NAD(P)-binding domain"/>
    <property type="match status" value="1"/>
</dbReference>
<protein>
    <submittedName>
        <fullName evidence="3">Tryptophan halogenase</fullName>
    </submittedName>
</protein>
<dbReference type="PANTHER" id="PTHR43747">
    <property type="entry name" value="FAD-BINDING PROTEIN"/>
    <property type="match status" value="1"/>
</dbReference>
<feature type="binding site" evidence="2">
    <location>
        <position position="339"/>
    </location>
    <ligand>
        <name>FAD</name>
        <dbReference type="ChEBI" id="CHEBI:57692"/>
    </ligand>
</feature>